<dbReference type="AlphaFoldDB" id="A0A6L5X2J7"/>
<dbReference type="InterPro" id="IPR046335">
    <property type="entry name" value="LacI/GalR-like_sensor"/>
</dbReference>
<dbReference type="GO" id="GO:0000976">
    <property type="term" value="F:transcription cis-regulatory region binding"/>
    <property type="evidence" value="ECO:0007669"/>
    <property type="project" value="TreeGrafter"/>
</dbReference>
<organism evidence="6 7">
    <name type="scientific">Porcincola intestinalis</name>
    <dbReference type="NCBI Taxonomy" id="2606632"/>
    <lineage>
        <taxon>Bacteria</taxon>
        <taxon>Bacillati</taxon>
        <taxon>Bacillota</taxon>
        <taxon>Clostridia</taxon>
        <taxon>Lachnospirales</taxon>
        <taxon>Lachnospiraceae</taxon>
        <taxon>Porcincola</taxon>
    </lineage>
</organism>
<dbReference type="Proteomes" id="UP000481852">
    <property type="component" value="Unassembled WGS sequence"/>
</dbReference>
<dbReference type="GO" id="GO:0003700">
    <property type="term" value="F:DNA-binding transcription factor activity"/>
    <property type="evidence" value="ECO:0007669"/>
    <property type="project" value="TreeGrafter"/>
</dbReference>
<dbReference type="InterPro" id="IPR010982">
    <property type="entry name" value="Lambda_DNA-bd_dom_sf"/>
</dbReference>
<keyword evidence="4" id="KW-0804">Transcription</keyword>
<keyword evidence="3" id="KW-0238">DNA-binding</keyword>
<evidence type="ECO:0000313" key="6">
    <source>
        <dbReference type="EMBL" id="MSS14561.1"/>
    </source>
</evidence>
<dbReference type="Gene3D" id="3.40.50.2300">
    <property type="match status" value="2"/>
</dbReference>
<dbReference type="CDD" id="cd19974">
    <property type="entry name" value="PBP1_LacI-like"/>
    <property type="match status" value="1"/>
</dbReference>
<dbReference type="SUPFAM" id="SSF53822">
    <property type="entry name" value="Periplasmic binding protein-like I"/>
    <property type="match status" value="1"/>
</dbReference>
<evidence type="ECO:0000256" key="4">
    <source>
        <dbReference type="ARBA" id="ARBA00023163"/>
    </source>
</evidence>
<evidence type="ECO:0000313" key="7">
    <source>
        <dbReference type="Proteomes" id="UP000481852"/>
    </source>
</evidence>
<evidence type="ECO:0000259" key="5">
    <source>
        <dbReference type="PROSITE" id="PS50932"/>
    </source>
</evidence>
<dbReference type="PANTHER" id="PTHR30146">
    <property type="entry name" value="LACI-RELATED TRANSCRIPTIONAL REPRESSOR"/>
    <property type="match status" value="1"/>
</dbReference>
<name>A0A6L5X2J7_9FIRM</name>
<evidence type="ECO:0000256" key="3">
    <source>
        <dbReference type="ARBA" id="ARBA00023125"/>
    </source>
</evidence>
<dbReference type="CDD" id="cd01392">
    <property type="entry name" value="HTH_LacI"/>
    <property type="match status" value="1"/>
</dbReference>
<dbReference type="EMBL" id="VULZ01000005">
    <property type="protein sequence ID" value="MSS14561.1"/>
    <property type="molecule type" value="Genomic_DNA"/>
</dbReference>
<sequence>MKNNVKMQDIADALGISKVSVSNALAGRYGVSQELRHKIEKTAVAMGYHYRHVESMACYSIGVIVSSRFVAKGESFYWEMYWELVSFLKMRGSATVFEMIKPDDEEQMILPVSLTSGKCDALIVIGKLDTSYLELMEKSFHIPIVLLDNYNNDSKLDCVVSTGYLGMYQMTEYLIQRGHSKIAFVGSIHGSSSITDRFFGYCRALTVHEIPYREDWILNDRNLDTGDIVIQDLPDEMPTAFACNCDLTAYELMRKLTGKGYRVPDDISIVGFDNYAKNQYYPIGVTTYAVNIRLMAESAANRVFQKLDKIADECDRIQIVPGEIIEKDSVKDISTFASREGSYSNQ</sequence>
<gene>
    <name evidence="6" type="ORF">FYJ35_05830</name>
</gene>
<comment type="caution">
    <text evidence="6">The sequence shown here is derived from an EMBL/GenBank/DDBJ whole genome shotgun (WGS) entry which is preliminary data.</text>
</comment>
<protein>
    <submittedName>
        <fullName evidence="6">LacI family transcriptional regulator</fullName>
    </submittedName>
</protein>
<dbReference type="RefSeq" id="WP_154524515.1">
    <property type="nucleotide sequence ID" value="NZ_JAQYJL010000026.1"/>
</dbReference>
<evidence type="ECO:0000256" key="2">
    <source>
        <dbReference type="ARBA" id="ARBA00023015"/>
    </source>
</evidence>
<keyword evidence="7" id="KW-1185">Reference proteome</keyword>
<dbReference type="InterPro" id="IPR028082">
    <property type="entry name" value="Peripla_BP_I"/>
</dbReference>
<keyword evidence="1" id="KW-0678">Repressor</keyword>
<accession>A0A6L5X2J7</accession>
<dbReference type="SUPFAM" id="SSF47413">
    <property type="entry name" value="lambda repressor-like DNA-binding domains"/>
    <property type="match status" value="1"/>
</dbReference>
<dbReference type="Pfam" id="PF13377">
    <property type="entry name" value="Peripla_BP_3"/>
    <property type="match status" value="1"/>
</dbReference>
<dbReference type="PANTHER" id="PTHR30146:SF148">
    <property type="entry name" value="HTH-TYPE TRANSCRIPTIONAL REPRESSOR PURR-RELATED"/>
    <property type="match status" value="1"/>
</dbReference>
<dbReference type="Gene3D" id="1.10.260.40">
    <property type="entry name" value="lambda repressor-like DNA-binding domains"/>
    <property type="match status" value="1"/>
</dbReference>
<proteinExistence type="predicted"/>
<dbReference type="SMART" id="SM00354">
    <property type="entry name" value="HTH_LACI"/>
    <property type="match status" value="1"/>
</dbReference>
<dbReference type="InterPro" id="IPR000843">
    <property type="entry name" value="HTH_LacI"/>
</dbReference>
<reference evidence="6 7" key="1">
    <citation type="submission" date="2019-08" db="EMBL/GenBank/DDBJ databases">
        <title>In-depth cultivation of the pig gut microbiome towards novel bacterial diversity and tailored functional studies.</title>
        <authorList>
            <person name="Wylensek D."/>
            <person name="Hitch T.C.A."/>
            <person name="Clavel T."/>
        </authorList>
    </citation>
    <scope>NUCLEOTIDE SEQUENCE [LARGE SCALE GENOMIC DNA]</scope>
    <source>
        <strain evidence="6 7">Oil+RF-744-WCA-WT-11</strain>
    </source>
</reference>
<dbReference type="Pfam" id="PF00356">
    <property type="entry name" value="LacI"/>
    <property type="match status" value="1"/>
</dbReference>
<dbReference type="PROSITE" id="PS50932">
    <property type="entry name" value="HTH_LACI_2"/>
    <property type="match status" value="1"/>
</dbReference>
<keyword evidence="2" id="KW-0805">Transcription regulation</keyword>
<feature type="domain" description="HTH lacI-type" evidence="5">
    <location>
        <begin position="5"/>
        <end position="49"/>
    </location>
</feature>
<evidence type="ECO:0000256" key="1">
    <source>
        <dbReference type="ARBA" id="ARBA00022491"/>
    </source>
</evidence>